<evidence type="ECO:0000256" key="1">
    <source>
        <dbReference type="ARBA" id="ARBA00007825"/>
    </source>
</evidence>
<accession>A0ABW0LTZ2</accession>
<dbReference type="Gene3D" id="2.60.130.10">
    <property type="entry name" value="Aromatic compound dioxygenase"/>
    <property type="match status" value="1"/>
</dbReference>
<dbReference type="SUPFAM" id="SSF49482">
    <property type="entry name" value="Aromatic compound dioxygenase"/>
    <property type="match status" value="1"/>
</dbReference>
<dbReference type="InterPro" id="IPR000627">
    <property type="entry name" value="Intradiol_dOase_C"/>
</dbReference>
<name>A0ABW0LTZ2_9BACL</name>
<evidence type="ECO:0000256" key="4">
    <source>
        <dbReference type="SAM" id="MobiDB-lite"/>
    </source>
</evidence>
<dbReference type="InterPro" id="IPR050770">
    <property type="entry name" value="Intradiol_RC_Dioxygenase"/>
</dbReference>
<dbReference type="CDD" id="cd00421">
    <property type="entry name" value="intradiol_dioxygenase"/>
    <property type="match status" value="1"/>
</dbReference>
<dbReference type="EMBL" id="JBHSMH010000008">
    <property type="protein sequence ID" value="MFC5468277.1"/>
    <property type="molecule type" value="Genomic_DNA"/>
</dbReference>
<keyword evidence="2" id="KW-0223">Dioxygenase</keyword>
<proteinExistence type="inferred from homology"/>
<dbReference type="PANTHER" id="PTHR33711">
    <property type="entry name" value="DIOXYGENASE, PUTATIVE (AFU_ORTHOLOGUE AFUA_2G02910)-RELATED"/>
    <property type="match status" value="1"/>
</dbReference>
<dbReference type="InterPro" id="IPR015889">
    <property type="entry name" value="Intradiol_dOase_core"/>
</dbReference>
<reference evidence="8" key="1">
    <citation type="journal article" date="2019" name="Int. J. Syst. Evol. Microbiol.">
        <title>The Global Catalogue of Microorganisms (GCM) 10K type strain sequencing project: providing services to taxonomists for standard genome sequencing and annotation.</title>
        <authorList>
            <consortium name="The Broad Institute Genomics Platform"/>
            <consortium name="The Broad Institute Genome Sequencing Center for Infectious Disease"/>
            <person name="Wu L."/>
            <person name="Ma J."/>
        </authorList>
    </citation>
    <scope>NUCLEOTIDE SEQUENCE [LARGE SCALE GENOMIC DNA]</scope>
    <source>
        <strain evidence="8">CCUG 57113</strain>
    </source>
</reference>
<feature type="chain" id="PRO_5045496352" description="Intradiol ring-cleavage dioxygenases domain-containing protein" evidence="5">
    <location>
        <begin position="27"/>
        <end position="254"/>
    </location>
</feature>
<feature type="signal peptide" evidence="5">
    <location>
        <begin position="1"/>
        <end position="26"/>
    </location>
</feature>
<feature type="compositionally biased region" description="Low complexity" evidence="4">
    <location>
        <begin position="33"/>
        <end position="73"/>
    </location>
</feature>
<evidence type="ECO:0000313" key="7">
    <source>
        <dbReference type="EMBL" id="MFC5468277.1"/>
    </source>
</evidence>
<keyword evidence="3" id="KW-0560">Oxidoreductase</keyword>
<comment type="similarity">
    <text evidence="1">Belongs to the intradiol ring-cleavage dioxygenase family.</text>
</comment>
<dbReference type="PANTHER" id="PTHR33711:SF11">
    <property type="entry name" value="DIOXYGENASE"/>
    <property type="match status" value="1"/>
</dbReference>
<dbReference type="PROSITE" id="PS51257">
    <property type="entry name" value="PROKAR_LIPOPROTEIN"/>
    <property type="match status" value="1"/>
</dbReference>
<keyword evidence="8" id="KW-1185">Reference proteome</keyword>
<feature type="domain" description="Intradiol ring-cleavage dioxygenases" evidence="6">
    <location>
        <begin position="86"/>
        <end position="208"/>
    </location>
</feature>
<feature type="region of interest" description="Disordered" evidence="4">
    <location>
        <begin position="25"/>
        <end position="95"/>
    </location>
</feature>
<evidence type="ECO:0000313" key="8">
    <source>
        <dbReference type="Proteomes" id="UP001596105"/>
    </source>
</evidence>
<protein>
    <recommendedName>
        <fullName evidence="6">Intradiol ring-cleavage dioxygenases domain-containing protein</fullName>
    </recommendedName>
</protein>
<evidence type="ECO:0000259" key="6">
    <source>
        <dbReference type="Pfam" id="PF00775"/>
    </source>
</evidence>
<comment type="caution">
    <text evidence="7">The sequence shown here is derived from an EMBL/GenBank/DDBJ whole genome shotgun (WGS) entry which is preliminary data.</text>
</comment>
<dbReference type="Proteomes" id="UP001596105">
    <property type="component" value="Unassembled WGS sequence"/>
</dbReference>
<dbReference type="RefSeq" id="WP_209750188.1">
    <property type="nucleotide sequence ID" value="NZ_JBHSMH010000008.1"/>
</dbReference>
<dbReference type="Pfam" id="PF00775">
    <property type="entry name" value="Dioxygenase_C"/>
    <property type="match status" value="1"/>
</dbReference>
<evidence type="ECO:0000256" key="2">
    <source>
        <dbReference type="ARBA" id="ARBA00022964"/>
    </source>
</evidence>
<organism evidence="7 8">
    <name type="scientific">Cohnella suwonensis</name>
    <dbReference type="NCBI Taxonomy" id="696072"/>
    <lineage>
        <taxon>Bacteria</taxon>
        <taxon>Bacillati</taxon>
        <taxon>Bacillota</taxon>
        <taxon>Bacilli</taxon>
        <taxon>Bacillales</taxon>
        <taxon>Paenibacillaceae</taxon>
        <taxon>Cohnella</taxon>
    </lineage>
</organism>
<evidence type="ECO:0000256" key="3">
    <source>
        <dbReference type="ARBA" id="ARBA00023002"/>
    </source>
</evidence>
<evidence type="ECO:0000256" key="5">
    <source>
        <dbReference type="SAM" id="SignalP"/>
    </source>
</evidence>
<sequence length="254" mass="26676">MKKHSLFILSILAVMLILGACSNNNSSESATGSDAPSAEETSTASTTTEPSATSSASASTEPSATSSASASTEAADDSGLTKEVTQGPYYVTGTSELTDGNLNYENLTGTKIKVQGYVYAGATGTTPVAGAMIEVWHADDNGSYHPNGNGPATDYGADEISLRGYVLTDEKGYYEYATIYPGEYTGRTRHIHTNTTADGYKGVITQLIIPSLDGDQMPADQDNIAQSLPAYNQVTFTDVDGVPTTTFNYRIAPN</sequence>
<gene>
    <name evidence="7" type="ORF">ACFPPD_06055</name>
</gene>
<keyword evidence="5" id="KW-0732">Signal</keyword>